<feature type="domain" description="M23ase beta-sheet core" evidence="5">
    <location>
        <begin position="383"/>
        <end position="483"/>
    </location>
</feature>
<accession>A0A2N7S5E0</accession>
<protein>
    <submittedName>
        <fullName evidence="6">Peptidase M23</fullName>
    </submittedName>
</protein>
<comment type="caution">
    <text evidence="6">The sequence shown here is derived from an EMBL/GenBank/DDBJ whole genome shotgun (WGS) entry which is preliminary data.</text>
</comment>
<proteinExistence type="predicted"/>
<dbReference type="Gene3D" id="2.70.70.10">
    <property type="entry name" value="Glucose Permease (Domain IIA)"/>
    <property type="match status" value="1"/>
</dbReference>
<organism evidence="6 7">
    <name type="scientific">Glutamicibacter arilaitensis</name>
    <dbReference type="NCBI Taxonomy" id="256701"/>
    <lineage>
        <taxon>Bacteria</taxon>
        <taxon>Bacillati</taxon>
        <taxon>Actinomycetota</taxon>
        <taxon>Actinomycetes</taxon>
        <taxon>Micrococcales</taxon>
        <taxon>Micrococcaceae</taxon>
        <taxon>Glutamicibacter</taxon>
    </lineage>
</organism>
<dbReference type="Pfam" id="PF01551">
    <property type="entry name" value="Peptidase_M23"/>
    <property type="match status" value="1"/>
</dbReference>
<evidence type="ECO:0000313" key="7">
    <source>
        <dbReference type="Proteomes" id="UP000235739"/>
    </source>
</evidence>
<dbReference type="GO" id="GO:0004222">
    <property type="term" value="F:metalloendopeptidase activity"/>
    <property type="evidence" value="ECO:0007669"/>
    <property type="project" value="TreeGrafter"/>
</dbReference>
<dbReference type="Gene3D" id="1.20.5.340">
    <property type="match status" value="1"/>
</dbReference>
<dbReference type="InterPro" id="IPR050570">
    <property type="entry name" value="Cell_wall_metabolism_enzyme"/>
</dbReference>
<sequence>MLSNAVRRKFLRASIGGAMALALTLPAGLVVADELDDKKAQVEKNIDNLENDMEFLDADIQETDQKLRNQQAQVPIAQQALADAQSRVANAQATVADLNNRLVSAQATRDEVAKQIEENAAKISEAEDAMAQIASEAYKRGGVSGGLDMILNMDSATKMADGLDMANRAMESQNAKYNDLAQEQASNESNKLRLVAVEKEISSLKAQAEEALAQEQAARDAAQSAKNELDALVASTEKLSAELESQKPRIQAKLDNQQKEYAAVNQQIKERQERLIREAAERKRKAEEKARKEAEAERKRIAAEKAAYEAEQERKAAEAKAQKKTYKKKTYAAPKPEKKTSNYSEPSSWGLVKPTTSNRLTSTFGWRPTPAGTIDYGGRGGYVHAGIDWGFGGQCGSPITAAAAGEVWMAGWGGSSGNKVTLSHGVIKGKALATNYHHMSRIAVSVGQHVKRGQVIGYVGTTGNSTGCHLHFETIINGSHVNPLGLL</sequence>
<feature type="chain" id="PRO_5014944731" evidence="4">
    <location>
        <begin position="33"/>
        <end position="487"/>
    </location>
</feature>
<dbReference type="PANTHER" id="PTHR21666:SF289">
    <property type="entry name" value="L-ALA--D-GLU ENDOPEPTIDASE"/>
    <property type="match status" value="1"/>
</dbReference>
<dbReference type="PANTHER" id="PTHR21666">
    <property type="entry name" value="PEPTIDASE-RELATED"/>
    <property type="match status" value="1"/>
</dbReference>
<evidence type="ECO:0000256" key="4">
    <source>
        <dbReference type="SAM" id="SignalP"/>
    </source>
</evidence>
<evidence type="ECO:0000256" key="3">
    <source>
        <dbReference type="SAM" id="MobiDB-lite"/>
    </source>
</evidence>
<evidence type="ECO:0000313" key="6">
    <source>
        <dbReference type="EMBL" id="PMQ21354.1"/>
    </source>
</evidence>
<keyword evidence="1 4" id="KW-0732">Signal</keyword>
<evidence type="ECO:0000256" key="1">
    <source>
        <dbReference type="ARBA" id="ARBA00022729"/>
    </source>
</evidence>
<dbReference type="RefSeq" id="WP_102597946.1">
    <property type="nucleotide sequence ID" value="NZ_JABUYH010000004.1"/>
</dbReference>
<dbReference type="InterPro" id="IPR011055">
    <property type="entry name" value="Dup_hybrid_motif"/>
</dbReference>
<reference evidence="6 7" key="1">
    <citation type="journal article" date="2017" name="Elife">
        <title>Extensive horizontal gene transfer in cheese-associated bacteria.</title>
        <authorList>
            <person name="Bonham K.S."/>
            <person name="Wolfe B.E."/>
            <person name="Dutton R.J."/>
        </authorList>
    </citation>
    <scope>NUCLEOTIDE SEQUENCE [LARGE SCALE GENOMIC DNA]</scope>
    <source>
        <strain evidence="6 7">JB182</strain>
    </source>
</reference>
<dbReference type="CDD" id="cd12797">
    <property type="entry name" value="M23_peptidase"/>
    <property type="match status" value="1"/>
</dbReference>
<dbReference type="SUPFAM" id="SSF51261">
    <property type="entry name" value="Duplicated hybrid motif"/>
    <property type="match status" value="1"/>
</dbReference>
<feature type="signal peptide" evidence="4">
    <location>
        <begin position="1"/>
        <end position="32"/>
    </location>
</feature>
<keyword evidence="2" id="KW-0175">Coiled coil</keyword>
<dbReference type="AlphaFoldDB" id="A0A2N7S5E0"/>
<dbReference type="Proteomes" id="UP000235739">
    <property type="component" value="Unassembled WGS sequence"/>
</dbReference>
<gene>
    <name evidence="6" type="ORF">CIK84_07330</name>
</gene>
<feature type="region of interest" description="Disordered" evidence="3">
    <location>
        <begin position="314"/>
        <end position="354"/>
    </location>
</feature>
<dbReference type="EMBL" id="PNQX01000001">
    <property type="protein sequence ID" value="PMQ21354.1"/>
    <property type="molecule type" value="Genomic_DNA"/>
</dbReference>
<feature type="coiled-coil region" evidence="2">
    <location>
        <begin position="32"/>
        <end position="136"/>
    </location>
</feature>
<evidence type="ECO:0000256" key="2">
    <source>
        <dbReference type="SAM" id="Coils"/>
    </source>
</evidence>
<dbReference type="SUPFAM" id="SSF57997">
    <property type="entry name" value="Tropomyosin"/>
    <property type="match status" value="1"/>
</dbReference>
<name>A0A2N7S5E0_9MICC</name>
<dbReference type="InterPro" id="IPR016047">
    <property type="entry name" value="M23ase_b-sheet_dom"/>
</dbReference>
<evidence type="ECO:0000259" key="5">
    <source>
        <dbReference type="Pfam" id="PF01551"/>
    </source>
</evidence>